<dbReference type="OrthoDB" id="3045089at2759"/>
<dbReference type="PANTHER" id="PTHR38886:SF1">
    <property type="entry name" value="NACHT-NTPASE AND P-LOOP NTPASES N-TERMINAL DOMAIN-CONTAINING PROTEIN"/>
    <property type="match status" value="1"/>
</dbReference>
<proteinExistence type="predicted"/>
<dbReference type="Proteomes" id="UP000235371">
    <property type="component" value="Unassembled WGS sequence"/>
</dbReference>
<dbReference type="InterPro" id="IPR054464">
    <property type="entry name" value="ULD_fung"/>
</dbReference>
<evidence type="ECO:0000313" key="2">
    <source>
        <dbReference type="EMBL" id="PMD65598.1"/>
    </source>
</evidence>
<evidence type="ECO:0000259" key="1">
    <source>
        <dbReference type="Pfam" id="PF22893"/>
    </source>
</evidence>
<protein>
    <recommendedName>
        <fullName evidence="1">Ubiquitin-like domain-containing protein</fullName>
    </recommendedName>
</protein>
<keyword evidence="3" id="KW-1185">Reference proteome</keyword>
<sequence length="353" mass="40380">MAVPAFGFSFGDFVAGIQLVKDLITALNDTVGAKVQYRRLISELVVLERALTEVRYLQVENSRASQKVALEQAAFQCQESIEGFLKRNIKFKASLGVETTSPKRSWRANLHKIQWTLCKEDEVDKLRAEITGHTLTINTLLATIHLSTTRSQAETANNNQLEHRKVTDESQSLVKRNHDLLTTQAELILSISRGVVTCSTRDQTEELQSIMLKVLNTNMKIYQMVLDMQKLQFQLPPQVDRQQPVYFEDTHGRIAPFHIEFINSFEAFQAVMEVRFRHVPGLKKVQNIQYAIYESRSKRKIDLTAPWESVFLPGRKVNMSMVFRRPQTSMSSCPACLTENEIDDSNEGSEIQW</sequence>
<reference evidence="2 3" key="1">
    <citation type="submission" date="2016-04" db="EMBL/GenBank/DDBJ databases">
        <title>A degradative enzymes factory behind the ericoid mycorrhizal symbiosis.</title>
        <authorList>
            <consortium name="DOE Joint Genome Institute"/>
            <person name="Martino E."/>
            <person name="Morin E."/>
            <person name="Grelet G."/>
            <person name="Kuo A."/>
            <person name="Kohler A."/>
            <person name="Daghino S."/>
            <person name="Barry K."/>
            <person name="Choi C."/>
            <person name="Cichocki N."/>
            <person name="Clum A."/>
            <person name="Copeland A."/>
            <person name="Hainaut M."/>
            <person name="Haridas S."/>
            <person name="Labutti K."/>
            <person name="Lindquist E."/>
            <person name="Lipzen A."/>
            <person name="Khouja H.-R."/>
            <person name="Murat C."/>
            <person name="Ohm R."/>
            <person name="Olson A."/>
            <person name="Spatafora J."/>
            <person name="Veneault-Fourrey C."/>
            <person name="Henrissat B."/>
            <person name="Grigoriev I."/>
            <person name="Martin F."/>
            <person name="Perotto S."/>
        </authorList>
    </citation>
    <scope>NUCLEOTIDE SEQUENCE [LARGE SCALE GENOMIC DNA]</scope>
    <source>
        <strain evidence="2 3">E</strain>
    </source>
</reference>
<feature type="domain" description="Ubiquitin-like" evidence="1">
    <location>
        <begin position="241"/>
        <end position="324"/>
    </location>
</feature>
<accession>A0A2J6TRL7</accession>
<dbReference type="RefSeq" id="XP_024742502.1">
    <property type="nucleotide sequence ID" value="XM_024870844.1"/>
</dbReference>
<name>A0A2J6TRL7_9HELO</name>
<dbReference type="STRING" id="1095630.A0A2J6TRL7"/>
<evidence type="ECO:0000313" key="3">
    <source>
        <dbReference type="Proteomes" id="UP000235371"/>
    </source>
</evidence>
<dbReference type="AlphaFoldDB" id="A0A2J6TRL7"/>
<organism evidence="2 3">
    <name type="scientific">Hyaloscypha bicolor E</name>
    <dbReference type="NCBI Taxonomy" id="1095630"/>
    <lineage>
        <taxon>Eukaryota</taxon>
        <taxon>Fungi</taxon>
        <taxon>Dikarya</taxon>
        <taxon>Ascomycota</taxon>
        <taxon>Pezizomycotina</taxon>
        <taxon>Leotiomycetes</taxon>
        <taxon>Helotiales</taxon>
        <taxon>Hyaloscyphaceae</taxon>
        <taxon>Hyaloscypha</taxon>
        <taxon>Hyaloscypha bicolor</taxon>
    </lineage>
</organism>
<dbReference type="PANTHER" id="PTHR38886">
    <property type="entry name" value="SESA DOMAIN-CONTAINING PROTEIN"/>
    <property type="match status" value="1"/>
</dbReference>
<gene>
    <name evidence="2" type="ORF">K444DRAFT_183399</name>
</gene>
<dbReference type="EMBL" id="KZ613746">
    <property type="protein sequence ID" value="PMD65598.1"/>
    <property type="molecule type" value="Genomic_DNA"/>
</dbReference>
<dbReference type="GeneID" id="36578926"/>
<dbReference type="Pfam" id="PF22893">
    <property type="entry name" value="ULD_2"/>
    <property type="match status" value="1"/>
</dbReference>
<dbReference type="InParanoid" id="A0A2J6TRL7"/>